<dbReference type="Pfam" id="PF13920">
    <property type="entry name" value="zf-C3HC4_3"/>
    <property type="match status" value="1"/>
</dbReference>
<evidence type="ECO:0000256" key="3">
    <source>
        <dbReference type="ARBA" id="ARBA00022833"/>
    </source>
</evidence>
<keyword evidence="2" id="KW-0863">Zinc-finger</keyword>
<name>A0A803JDZ5_XENTR</name>
<proteinExistence type="predicted"/>
<dbReference type="GO" id="GO:0008270">
    <property type="term" value="F:zinc ion binding"/>
    <property type="evidence" value="ECO:0007669"/>
    <property type="project" value="UniProtKB-KW"/>
</dbReference>
<evidence type="ECO:0000256" key="1">
    <source>
        <dbReference type="ARBA" id="ARBA00022723"/>
    </source>
</evidence>
<dbReference type="AlphaFoldDB" id="A0A803JDZ5"/>
<dbReference type="PANTHER" id="PTHR46858:SF5">
    <property type="entry name" value="E3 UBIQUITIN-PROTEIN LIGASE APD1-RELATED"/>
    <property type="match status" value="1"/>
</dbReference>
<dbReference type="PANTHER" id="PTHR46858">
    <property type="entry name" value="OS05G0521000 PROTEIN"/>
    <property type="match status" value="1"/>
</dbReference>
<sequence length="73" mass="7901">MKTSSCQPSTSGCIAGDGNMEPSVLAVDLCFLCHNHPKNGCIVHGRTGHLMACYTCAQKLHKSHKPCPESQFR</sequence>
<evidence type="ECO:0000313" key="4">
    <source>
        <dbReference type="Ensembl" id="ENSXETP00000106101"/>
    </source>
</evidence>
<dbReference type="Ensembl" id="ENSXETT00000121938">
    <property type="protein sequence ID" value="ENSXETP00000106101"/>
    <property type="gene ID" value="ENSXETG00000045278"/>
</dbReference>
<accession>A0A803JDZ5</accession>
<reference evidence="4" key="2">
    <citation type="submission" date="2021-03" db="UniProtKB">
        <authorList>
            <consortium name="Ensembl"/>
        </authorList>
    </citation>
    <scope>IDENTIFICATION</scope>
</reference>
<dbReference type="InterPro" id="IPR013083">
    <property type="entry name" value="Znf_RING/FYVE/PHD"/>
</dbReference>
<dbReference type="InParanoid" id="A0A803JDZ5"/>
<keyword evidence="1" id="KW-0479">Metal-binding</keyword>
<protein>
    <submittedName>
        <fullName evidence="4">Uncharacterized protein</fullName>
    </submittedName>
</protein>
<reference evidence="4" key="1">
    <citation type="journal article" date="2010" name="Science">
        <title>The genome of the Western clawed frog Xenopus tropicalis.</title>
        <authorList>
            <person name="Hellsten U."/>
            <person name="Harland R.M."/>
            <person name="Gilchrist M.J."/>
            <person name="Hendrix D."/>
            <person name="Jurka J."/>
            <person name="Kapitonov V."/>
            <person name="Ovcharenko I."/>
            <person name="Putnam N.H."/>
            <person name="Shu S."/>
            <person name="Taher L."/>
            <person name="Blitz I.L."/>
            <person name="Blumberg B."/>
            <person name="Dichmann D.S."/>
            <person name="Dubchak I."/>
            <person name="Amaya E."/>
            <person name="Detter J.C."/>
            <person name="Fletcher R."/>
            <person name="Gerhard D.S."/>
            <person name="Goodstein D."/>
            <person name="Graves T."/>
            <person name="Grigoriev I.V."/>
            <person name="Grimwood J."/>
            <person name="Kawashima T."/>
            <person name="Lindquist E."/>
            <person name="Lucas S.M."/>
            <person name="Mead P.E."/>
            <person name="Mitros T."/>
            <person name="Ogino H."/>
            <person name="Ohta Y."/>
            <person name="Poliakov A.V."/>
            <person name="Pollet N."/>
            <person name="Robert J."/>
            <person name="Salamov A."/>
            <person name="Sater A.K."/>
            <person name="Schmutz J."/>
            <person name="Terry A."/>
            <person name="Vize P.D."/>
            <person name="Warren W.C."/>
            <person name="Wells D."/>
            <person name="Wills A."/>
            <person name="Wilson R.K."/>
            <person name="Zimmerman L.B."/>
            <person name="Zorn A.M."/>
            <person name="Grainger R."/>
            <person name="Grammer T."/>
            <person name="Khokha M.K."/>
            <person name="Richardson P.M."/>
            <person name="Rokhsar D.S."/>
        </authorList>
    </citation>
    <scope>NUCLEOTIDE SEQUENCE [LARGE SCALE GENOMIC DNA]</scope>
    <source>
        <strain evidence="4">Nigerian</strain>
    </source>
</reference>
<keyword evidence="3" id="KW-0862">Zinc</keyword>
<dbReference type="Gene3D" id="3.30.40.10">
    <property type="entry name" value="Zinc/RING finger domain, C3HC4 (zinc finger)"/>
    <property type="match status" value="1"/>
</dbReference>
<organism evidence="4">
    <name type="scientific">Xenopus tropicalis</name>
    <name type="common">Western clawed frog</name>
    <name type="synonym">Silurana tropicalis</name>
    <dbReference type="NCBI Taxonomy" id="8364"/>
    <lineage>
        <taxon>Eukaryota</taxon>
        <taxon>Metazoa</taxon>
        <taxon>Chordata</taxon>
        <taxon>Craniata</taxon>
        <taxon>Vertebrata</taxon>
        <taxon>Euteleostomi</taxon>
        <taxon>Amphibia</taxon>
        <taxon>Batrachia</taxon>
        <taxon>Anura</taxon>
        <taxon>Pipoidea</taxon>
        <taxon>Pipidae</taxon>
        <taxon>Xenopodinae</taxon>
        <taxon>Xenopus</taxon>
        <taxon>Silurana</taxon>
    </lineage>
</organism>
<evidence type="ECO:0000256" key="2">
    <source>
        <dbReference type="ARBA" id="ARBA00022771"/>
    </source>
</evidence>